<accession>A0ACD5UNN5</accession>
<dbReference type="EnsemblPlants" id="AVESA.00010b.r2.2CG0289770.1">
    <property type="protein sequence ID" value="AVESA.00010b.r2.2CG0289770.1.CDS.1"/>
    <property type="gene ID" value="AVESA.00010b.r2.2CG0289770"/>
</dbReference>
<name>A0ACD5UNN5_AVESA</name>
<protein>
    <submittedName>
        <fullName evidence="1">Uncharacterized protein</fullName>
    </submittedName>
</protein>
<dbReference type="Proteomes" id="UP001732700">
    <property type="component" value="Chromosome 2C"/>
</dbReference>
<sequence length="194" mass="21247">MQISAEALHGISGATTLSVLVHIGGYQATALIDTGSTNTFLDNEFVRKAKLPVQKTGTNTSLVAGGGQLISEGHIPDCKFRINKTNFTQDCKLLPLKGYDMVLGANWLTVHSPNYYDWAKTSISITVNGEWCALMDRVVPMRKNIISAKACCKLLNNGAHAFLIRIPPPKEQPDQQQEVPPQVPDTVKDILDQF</sequence>
<reference evidence="1" key="2">
    <citation type="submission" date="2025-09" db="UniProtKB">
        <authorList>
            <consortium name="EnsemblPlants"/>
        </authorList>
    </citation>
    <scope>IDENTIFICATION</scope>
</reference>
<evidence type="ECO:0000313" key="1">
    <source>
        <dbReference type="EnsemblPlants" id="AVESA.00010b.r2.2CG0289770.1.CDS.1"/>
    </source>
</evidence>
<keyword evidence="2" id="KW-1185">Reference proteome</keyword>
<organism evidence="1 2">
    <name type="scientific">Avena sativa</name>
    <name type="common">Oat</name>
    <dbReference type="NCBI Taxonomy" id="4498"/>
    <lineage>
        <taxon>Eukaryota</taxon>
        <taxon>Viridiplantae</taxon>
        <taxon>Streptophyta</taxon>
        <taxon>Embryophyta</taxon>
        <taxon>Tracheophyta</taxon>
        <taxon>Spermatophyta</taxon>
        <taxon>Magnoliopsida</taxon>
        <taxon>Liliopsida</taxon>
        <taxon>Poales</taxon>
        <taxon>Poaceae</taxon>
        <taxon>BOP clade</taxon>
        <taxon>Pooideae</taxon>
        <taxon>Poodae</taxon>
        <taxon>Poeae</taxon>
        <taxon>Poeae Chloroplast Group 1 (Aveneae type)</taxon>
        <taxon>Aveninae</taxon>
        <taxon>Avena</taxon>
    </lineage>
</organism>
<evidence type="ECO:0000313" key="2">
    <source>
        <dbReference type="Proteomes" id="UP001732700"/>
    </source>
</evidence>
<proteinExistence type="predicted"/>
<reference evidence="1" key="1">
    <citation type="submission" date="2021-05" db="EMBL/GenBank/DDBJ databases">
        <authorList>
            <person name="Scholz U."/>
            <person name="Mascher M."/>
            <person name="Fiebig A."/>
        </authorList>
    </citation>
    <scope>NUCLEOTIDE SEQUENCE [LARGE SCALE GENOMIC DNA]</scope>
</reference>